<dbReference type="InterPro" id="IPR014878">
    <property type="entry name" value="THAP4-like_heme-bd"/>
</dbReference>
<dbReference type="WBParaSite" id="SMUV_0000218301-mRNA-1">
    <property type="protein sequence ID" value="SMUV_0000218301-mRNA-1"/>
    <property type="gene ID" value="SMUV_0000218301"/>
</dbReference>
<comment type="caution">
    <text evidence="2">Lacks conserved residue(s) required for the propagation of feature annotation.</text>
</comment>
<feature type="domain" description="EGF-like" evidence="3">
    <location>
        <begin position="24"/>
        <end position="58"/>
    </location>
</feature>
<dbReference type="SUPFAM" id="SSF50814">
    <property type="entry name" value="Lipocalins"/>
    <property type="match status" value="1"/>
</dbReference>
<name>A0A0N5ADD7_9BILA</name>
<dbReference type="InterPro" id="IPR003582">
    <property type="entry name" value="ShKT_dom"/>
</dbReference>
<dbReference type="PANTHER" id="PTHR15854">
    <property type="entry name" value="THAP4 PROTEIN"/>
    <property type="match status" value="1"/>
</dbReference>
<dbReference type="InterPro" id="IPR000742">
    <property type="entry name" value="EGF"/>
</dbReference>
<evidence type="ECO:0000259" key="4">
    <source>
        <dbReference type="PROSITE" id="PS51670"/>
    </source>
</evidence>
<dbReference type="PROSITE" id="PS51670">
    <property type="entry name" value="SHKT"/>
    <property type="match status" value="1"/>
</dbReference>
<dbReference type="SMART" id="SM00181">
    <property type="entry name" value="EGF"/>
    <property type="match status" value="1"/>
</dbReference>
<dbReference type="CDD" id="cd00054">
    <property type="entry name" value="EGF_CA"/>
    <property type="match status" value="1"/>
</dbReference>
<dbReference type="PANTHER" id="PTHR15854:SF1">
    <property type="entry name" value="PROTEIN MALE ABNORMAL 7"/>
    <property type="match status" value="1"/>
</dbReference>
<organism evidence="5 6">
    <name type="scientific">Syphacia muris</name>
    <dbReference type="NCBI Taxonomy" id="451379"/>
    <lineage>
        <taxon>Eukaryota</taxon>
        <taxon>Metazoa</taxon>
        <taxon>Ecdysozoa</taxon>
        <taxon>Nematoda</taxon>
        <taxon>Chromadorea</taxon>
        <taxon>Rhabditida</taxon>
        <taxon>Spirurina</taxon>
        <taxon>Oxyuridomorpha</taxon>
        <taxon>Oxyuroidea</taxon>
        <taxon>Oxyuridae</taxon>
        <taxon>Syphacia</taxon>
    </lineage>
</organism>
<dbReference type="InterPro" id="IPR001881">
    <property type="entry name" value="EGF-like_Ca-bd_dom"/>
</dbReference>
<sequence length="292" mass="33135">MNTTKELESFVADSEKTLILKKFTEKDCEKNPCLNGGKCIPGKYSCECTLGWMGTHCHRYCRDIYKSCQRWKDEGQCNLRRTQTNFFSLNCAVSCHKCIPNTTHELSEIPVPPALEPLFFMTGVWRTITVGYDRYPTDMNNYKHEEILDIMPAEVPMFGAPSFNYTSTATAPNDTRIFHGFITVKMNSNPIEIAILSSSNEGINMVELGTLMPDGSAKFNMTYVQVHPSATNLILPLGSYLRILLSLSQILQATRSFRKADQNLELSVTKLLPNDKIVQFKKTFQKVKDYPL</sequence>
<dbReference type="InterPro" id="IPR045165">
    <property type="entry name" value="Nitrobindin"/>
</dbReference>
<dbReference type="Gene3D" id="2.10.25.10">
    <property type="entry name" value="Laminin"/>
    <property type="match status" value="1"/>
</dbReference>
<dbReference type="Pfam" id="PF00008">
    <property type="entry name" value="EGF"/>
    <property type="match status" value="1"/>
</dbReference>
<evidence type="ECO:0000313" key="6">
    <source>
        <dbReference type="WBParaSite" id="SMUV_0000218301-mRNA-1"/>
    </source>
</evidence>
<feature type="disulfide bond" evidence="2">
    <location>
        <begin position="48"/>
        <end position="57"/>
    </location>
</feature>
<evidence type="ECO:0000256" key="2">
    <source>
        <dbReference type="PROSITE-ProRule" id="PRU00076"/>
    </source>
</evidence>
<dbReference type="SMART" id="SM00179">
    <property type="entry name" value="EGF_CA"/>
    <property type="match status" value="1"/>
</dbReference>
<dbReference type="PROSITE" id="PS00022">
    <property type="entry name" value="EGF_1"/>
    <property type="match status" value="1"/>
</dbReference>
<keyword evidence="5" id="KW-1185">Reference proteome</keyword>
<feature type="domain" description="ShKT" evidence="4">
    <location>
        <begin position="61"/>
        <end position="98"/>
    </location>
</feature>
<dbReference type="GO" id="GO:0005509">
    <property type="term" value="F:calcium ion binding"/>
    <property type="evidence" value="ECO:0007669"/>
    <property type="project" value="InterPro"/>
</dbReference>
<accession>A0A0N5ADD7</accession>
<proteinExistence type="predicted"/>
<dbReference type="Pfam" id="PF01549">
    <property type="entry name" value="ShK"/>
    <property type="match status" value="1"/>
</dbReference>
<protein>
    <submittedName>
        <fullName evidence="6">Protein male abnormal 7</fullName>
    </submittedName>
</protein>
<keyword evidence="1 2" id="KW-1015">Disulfide bond</keyword>
<dbReference type="Pfam" id="PF08768">
    <property type="entry name" value="THAP4_heme-bd"/>
    <property type="match status" value="1"/>
</dbReference>
<dbReference type="SUPFAM" id="SSF57196">
    <property type="entry name" value="EGF/Laminin"/>
    <property type="match status" value="1"/>
</dbReference>
<dbReference type="Gene3D" id="2.40.128.20">
    <property type="match status" value="1"/>
</dbReference>
<reference evidence="6" key="1">
    <citation type="submission" date="2017-02" db="UniProtKB">
        <authorList>
            <consortium name="WormBaseParasite"/>
        </authorList>
    </citation>
    <scope>IDENTIFICATION</scope>
</reference>
<evidence type="ECO:0000313" key="5">
    <source>
        <dbReference type="Proteomes" id="UP000046393"/>
    </source>
</evidence>
<dbReference type="AlphaFoldDB" id="A0A0N5ADD7"/>
<keyword evidence="2" id="KW-0245">EGF-like domain</keyword>
<evidence type="ECO:0000256" key="1">
    <source>
        <dbReference type="ARBA" id="ARBA00023157"/>
    </source>
</evidence>
<dbReference type="Proteomes" id="UP000046393">
    <property type="component" value="Unplaced"/>
</dbReference>
<dbReference type="PROSITE" id="PS50026">
    <property type="entry name" value="EGF_3"/>
    <property type="match status" value="1"/>
</dbReference>
<evidence type="ECO:0000259" key="3">
    <source>
        <dbReference type="PROSITE" id="PS50026"/>
    </source>
</evidence>
<dbReference type="InterPro" id="IPR012674">
    <property type="entry name" value="Calycin"/>
</dbReference>